<sequence>MAAERRAAATDTAWMSAGAHVLLFILVHFAGNGVWQHGTRRLQGSSCHQLGQAAQQPDPVPPVGARAYGFAYPITPGGHEGSPSPNLRPELGEHRRRHLAERCQDGHASIHHSADDRYQAMGSKTASGEFDKPRACPHRDTSSPACFVLEVSLSSTACSGSTLINLSCEKSNSESEHGKHQLGGSQRMSFYRNQQLAGLALCFQSQQLTLQPRCPTHTSPLSCIRCMWHDEHKACPTLPGFYNTCTTTGAHLPLGEALPCILHQHSASDTPAQRGARLVPDSSVLESPILYHSMLDKRDTRFEFCTHPRDRSTQKQYKMKISLPVTTQICFLLREVGTELQGTRGRITELQGTRGAFRTTLRNLVLIGNLNILKQTDTSHFLVQIFLTLSRDAEIKDWYNRGLLWDLDYASKEQKHQQAVAVHKGSSWEFGVLSAYTERCGFGSCLCLAKDI</sequence>
<protein>
    <submittedName>
        <fullName evidence="2">Uncharacterized protein</fullName>
    </submittedName>
</protein>
<dbReference type="AlphaFoldDB" id="R0JYD5"/>
<evidence type="ECO:0000256" key="1">
    <source>
        <dbReference type="SAM" id="Phobius"/>
    </source>
</evidence>
<evidence type="ECO:0000313" key="3">
    <source>
        <dbReference type="Proteomes" id="UP000296049"/>
    </source>
</evidence>
<keyword evidence="1" id="KW-0812">Transmembrane</keyword>
<name>R0JYD5_ANAPL</name>
<keyword evidence="1" id="KW-1133">Transmembrane helix</keyword>
<accession>R0JYD5</accession>
<organism evidence="2 3">
    <name type="scientific">Anas platyrhynchos</name>
    <name type="common">Mallard</name>
    <name type="synonym">Anas boschas</name>
    <dbReference type="NCBI Taxonomy" id="8839"/>
    <lineage>
        <taxon>Eukaryota</taxon>
        <taxon>Metazoa</taxon>
        <taxon>Chordata</taxon>
        <taxon>Craniata</taxon>
        <taxon>Vertebrata</taxon>
        <taxon>Euteleostomi</taxon>
        <taxon>Archelosauria</taxon>
        <taxon>Archosauria</taxon>
        <taxon>Dinosauria</taxon>
        <taxon>Saurischia</taxon>
        <taxon>Theropoda</taxon>
        <taxon>Coelurosauria</taxon>
        <taxon>Aves</taxon>
        <taxon>Neognathae</taxon>
        <taxon>Galloanserae</taxon>
        <taxon>Anseriformes</taxon>
        <taxon>Anatidae</taxon>
        <taxon>Anatinae</taxon>
        <taxon>Anas</taxon>
    </lineage>
</organism>
<reference evidence="3" key="1">
    <citation type="journal article" date="2013" name="Nat. Genet.">
        <title>The duck genome and transcriptome provide insight into an avian influenza virus reservoir species.</title>
        <authorList>
            <person name="Huang Y."/>
            <person name="Li Y."/>
            <person name="Burt D.W."/>
            <person name="Chen H."/>
            <person name="Zhang Y."/>
            <person name="Qian W."/>
            <person name="Kim H."/>
            <person name="Gan S."/>
            <person name="Zhao Y."/>
            <person name="Li J."/>
            <person name="Yi K."/>
            <person name="Feng H."/>
            <person name="Zhu P."/>
            <person name="Li B."/>
            <person name="Liu Q."/>
            <person name="Fairley S."/>
            <person name="Magor K.E."/>
            <person name="Du Z."/>
            <person name="Hu X."/>
            <person name="Goodman L."/>
            <person name="Tafer H."/>
            <person name="Vignal A."/>
            <person name="Lee T."/>
            <person name="Kim K.W."/>
            <person name="Sheng Z."/>
            <person name="An Y."/>
            <person name="Searle S."/>
            <person name="Herrero J."/>
            <person name="Groenen M.A."/>
            <person name="Crooijmans R.P."/>
            <person name="Faraut T."/>
            <person name="Cai Q."/>
            <person name="Webster R.G."/>
            <person name="Aldridge J.R."/>
            <person name="Warren W.C."/>
            <person name="Bartschat S."/>
            <person name="Kehr S."/>
            <person name="Marz M."/>
            <person name="Stadler P.F."/>
            <person name="Smith J."/>
            <person name="Kraus R.H."/>
            <person name="Zhao Y."/>
            <person name="Ren L."/>
            <person name="Fei J."/>
            <person name="Morisson M."/>
            <person name="Kaiser P."/>
            <person name="Griffin D.K."/>
            <person name="Rao M."/>
            <person name="Pitel F."/>
            <person name="Wang J."/>
            <person name="Li N."/>
        </authorList>
    </citation>
    <scope>NUCLEOTIDE SEQUENCE [LARGE SCALE GENOMIC DNA]</scope>
</reference>
<gene>
    <name evidence="2" type="ORF">Anapl_09464</name>
</gene>
<keyword evidence="3" id="KW-1185">Reference proteome</keyword>
<keyword evidence="1" id="KW-0472">Membrane</keyword>
<proteinExistence type="predicted"/>
<evidence type="ECO:0000313" key="2">
    <source>
        <dbReference type="EMBL" id="EOB02611.1"/>
    </source>
</evidence>
<dbReference type="EMBL" id="KB742940">
    <property type="protein sequence ID" value="EOB02611.1"/>
    <property type="molecule type" value="Genomic_DNA"/>
</dbReference>
<feature type="transmembrane region" description="Helical" evidence="1">
    <location>
        <begin position="12"/>
        <end position="35"/>
    </location>
</feature>
<dbReference type="Proteomes" id="UP000296049">
    <property type="component" value="Unassembled WGS sequence"/>
</dbReference>